<evidence type="ECO:0000256" key="1">
    <source>
        <dbReference type="ARBA" id="ARBA00007623"/>
    </source>
</evidence>
<gene>
    <name evidence="9" type="ORF">BDN70DRAFT_877725</name>
</gene>
<feature type="region of interest" description="Disordered" evidence="7">
    <location>
        <begin position="31"/>
        <end position="53"/>
    </location>
</feature>
<evidence type="ECO:0000313" key="9">
    <source>
        <dbReference type="EMBL" id="KAF9480352.1"/>
    </source>
</evidence>
<dbReference type="InterPro" id="IPR038765">
    <property type="entry name" value="Papain-like_cys_pep_sf"/>
</dbReference>
<dbReference type="InterPro" id="IPR000169">
    <property type="entry name" value="Pept_cys_AS"/>
</dbReference>
<dbReference type="PROSITE" id="PS00139">
    <property type="entry name" value="THIOL_PROTEASE_CYS"/>
    <property type="match status" value="1"/>
</dbReference>
<dbReference type="CDD" id="cd00044">
    <property type="entry name" value="CysPc"/>
    <property type="match status" value="1"/>
</dbReference>
<evidence type="ECO:0000259" key="8">
    <source>
        <dbReference type="PROSITE" id="PS50203"/>
    </source>
</evidence>
<dbReference type="Gene3D" id="3.90.70.10">
    <property type="entry name" value="Cysteine proteinases"/>
    <property type="match status" value="1"/>
</dbReference>
<evidence type="ECO:0000256" key="5">
    <source>
        <dbReference type="PIRSR" id="PIRSR622684-1"/>
    </source>
</evidence>
<dbReference type="Proteomes" id="UP000807469">
    <property type="component" value="Unassembled WGS sequence"/>
</dbReference>
<dbReference type="AlphaFoldDB" id="A0A9P6CV59"/>
<dbReference type="PRINTS" id="PR00704">
    <property type="entry name" value="CALPAIN"/>
</dbReference>
<feature type="compositionally biased region" description="Acidic residues" evidence="7">
    <location>
        <begin position="597"/>
        <end position="612"/>
    </location>
</feature>
<organism evidence="9 10">
    <name type="scientific">Pholiota conissans</name>
    <dbReference type="NCBI Taxonomy" id="109636"/>
    <lineage>
        <taxon>Eukaryota</taxon>
        <taxon>Fungi</taxon>
        <taxon>Dikarya</taxon>
        <taxon>Basidiomycota</taxon>
        <taxon>Agaricomycotina</taxon>
        <taxon>Agaricomycetes</taxon>
        <taxon>Agaricomycetidae</taxon>
        <taxon>Agaricales</taxon>
        <taxon>Agaricineae</taxon>
        <taxon>Strophariaceae</taxon>
        <taxon>Pholiota</taxon>
    </lineage>
</organism>
<dbReference type="InterPro" id="IPR001300">
    <property type="entry name" value="Peptidase_C2_calpain_cat"/>
</dbReference>
<evidence type="ECO:0000256" key="3">
    <source>
        <dbReference type="ARBA" id="ARBA00022801"/>
    </source>
</evidence>
<keyword evidence="2 6" id="KW-0645">Protease</keyword>
<evidence type="ECO:0000313" key="10">
    <source>
        <dbReference type="Proteomes" id="UP000807469"/>
    </source>
</evidence>
<feature type="compositionally biased region" description="Basic and acidic residues" evidence="7">
    <location>
        <begin position="613"/>
        <end position="627"/>
    </location>
</feature>
<feature type="region of interest" description="Disordered" evidence="7">
    <location>
        <begin position="594"/>
        <end position="657"/>
    </location>
</feature>
<evidence type="ECO:0000256" key="6">
    <source>
        <dbReference type="PROSITE-ProRule" id="PRU00239"/>
    </source>
</evidence>
<protein>
    <submittedName>
        <fullName evidence="9">Cysteine proteinase</fullName>
    </submittedName>
</protein>
<dbReference type="InterPro" id="IPR022684">
    <property type="entry name" value="Calpain_cysteine_protease"/>
</dbReference>
<proteinExistence type="inferred from homology"/>
<dbReference type="GO" id="GO:0006508">
    <property type="term" value="P:proteolysis"/>
    <property type="evidence" value="ECO:0007669"/>
    <property type="project" value="UniProtKB-KW"/>
</dbReference>
<feature type="active site" evidence="5 6">
    <location>
        <position position="162"/>
    </location>
</feature>
<dbReference type="SUPFAM" id="SSF54001">
    <property type="entry name" value="Cysteine proteinases"/>
    <property type="match status" value="1"/>
</dbReference>
<keyword evidence="3 6" id="KW-0378">Hydrolase</keyword>
<dbReference type="OrthoDB" id="424753at2759"/>
<comment type="caution">
    <text evidence="9">The sequence shown here is derived from an EMBL/GenBank/DDBJ whole genome shotgun (WGS) entry which is preliminary data.</text>
</comment>
<reference evidence="9" key="1">
    <citation type="submission" date="2020-11" db="EMBL/GenBank/DDBJ databases">
        <authorList>
            <consortium name="DOE Joint Genome Institute"/>
            <person name="Ahrendt S."/>
            <person name="Riley R."/>
            <person name="Andreopoulos W."/>
            <person name="Labutti K."/>
            <person name="Pangilinan J."/>
            <person name="Ruiz-Duenas F.J."/>
            <person name="Barrasa J.M."/>
            <person name="Sanchez-Garcia M."/>
            <person name="Camarero S."/>
            <person name="Miyauchi S."/>
            <person name="Serrano A."/>
            <person name="Linde D."/>
            <person name="Babiker R."/>
            <person name="Drula E."/>
            <person name="Ayuso-Fernandez I."/>
            <person name="Pacheco R."/>
            <person name="Padilla G."/>
            <person name="Ferreira P."/>
            <person name="Barriuso J."/>
            <person name="Kellner H."/>
            <person name="Castanera R."/>
            <person name="Alfaro M."/>
            <person name="Ramirez L."/>
            <person name="Pisabarro A.G."/>
            <person name="Kuo A."/>
            <person name="Tritt A."/>
            <person name="Lipzen A."/>
            <person name="He G."/>
            <person name="Yan M."/>
            <person name="Ng V."/>
            <person name="Cullen D."/>
            <person name="Martin F."/>
            <person name="Rosso M.-N."/>
            <person name="Henrissat B."/>
            <person name="Hibbett D."/>
            <person name="Martinez A.T."/>
            <person name="Grigoriev I.V."/>
        </authorList>
    </citation>
    <scope>NUCLEOTIDE SEQUENCE</scope>
    <source>
        <strain evidence="9">CIRM-BRFM 674</strain>
    </source>
</reference>
<dbReference type="PANTHER" id="PTHR10183">
    <property type="entry name" value="CALPAIN"/>
    <property type="match status" value="1"/>
</dbReference>
<dbReference type="EMBL" id="MU155196">
    <property type="protein sequence ID" value="KAF9480352.1"/>
    <property type="molecule type" value="Genomic_DNA"/>
</dbReference>
<name>A0A9P6CV59_9AGAR</name>
<dbReference type="SMART" id="SM00230">
    <property type="entry name" value="CysPc"/>
    <property type="match status" value="1"/>
</dbReference>
<feature type="active site" evidence="5 6">
    <location>
        <position position="368"/>
    </location>
</feature>
<dbReference type="PANTHER" id="PTHR10183:SF379">
    <property type="entry name" value="CALPAIN-5"/>
    <property type="match status" value="1"/>
</dbReference>
<dbReference type="Pfam" id="PF00648">
    <property type="entry name" value="Peptidase_C2"/>
    <property type="match status" value="1"/>
</dbReference>
<keyword evidence="4 6" id="KW-0788">Thiol protease</keyword>
<evidence type="ECO:0000256" key="2">
    <source>
        <dbReference type="ARBA" id="ARBA00022670"/>
    </source>
</evidence>
<feature type="active site" evidence="5 6">
    <location>
        <position position="348"/>
    </location>
</feature>
<feature type="domain" description="Calpain catalytic" evidence="8">
    <location>
        <begin position="100"/>
        <end position="427"/>
    </location>
</feature>
<evidence type="ECO:0000256" key="7">
    <source>
        <dbReference type="SAM" id="MobiDB-lite"/>
    </source>
</evidence>
<dbReference type="PROSITE" id="PS50203">
    <property type="entry name" value="CALPAIN_CAT"/>
    <property type="match status" value="1"/>
</dbReference>
<comment type="similarity">
    <text evidence="1">Belongs to the peptidase C2 family.</text>
</comment>
<accession>A0A9P6CV59</accession>
<evidence type="ECO:0000256" key="4">
    <source>
        <dbReference type="ARBA" id="ARBA00022807"/>
    </source>
</evidence>
<dbReference type="GO" id="GO:0004198">
    <property type="term" value="F:calcium-dependent cysteine-type endopeptidase activity"/>
    <property type="evidence" value="ECO:0007669"/>
    <property type="project" value="InterPro"/>
</dbReference>
<sequence length="679" mass="75952">MPKNKNKKLQNLKDVGLDGLKDIATSFSKMKFKDSDQKTPTTATGPRKMRRGEKEIKESFDPVPKEQAGLLVTGALEEALAECKAKVERIARQCRAANRKFRDVEFDLEKDQWLCRYGLFGNEEDEPDAAVKRVTEIFDKPVFFGPDGPNASDVRQGDLGDCWFLAALSAVSTVPGLVEKFCVARDEEVGVYGFIFFRDCYWQPVIIDDLLFWSPPKFDELTLSEKQLYHNERHVYHQVVEKSGKGLKYARSGVVGETWVPLIEKAYAKFHGDYAALDGGFLSDGIEDLTGAVATSFQMSDLLSPDRFWTHELQHADLKTRLFGVSLNIDEARSQVAQPTVQGLFPAHAYSVLRARECNGKRFVVVRNPWGESEWTGAWGDGSKEWKGEWLGILKDLDHEFGDDGQFVMEYSDFLEVFGQVDRATLFDASWVMSSLWLRIPPQPSFHPWTYGDAFYYFSLDKASSVVVVLSQTDHRYFQKLNGEYPWWLLDFVVFKKGSPESIGMSGISLGSQRSVSCELYLEAGDYVVLPRVEPRSRGSVSVGEDDNEWDIRKLSRMLTERAKSRSFAANYDLSQEIDYLPITPEVAFAIGLDSGNSEEDAGSDAEDETEEPDKKEDDTNDAEGKENAANSTGDADSDSGGLDFSPDDGPKSHPLFLGLRVYTQDGAVATVSGGVKEG</sequence>
<keyword evidence="10" id="KW-1185">Reference proteome</keyword>